<comment type="caution">
    <text evidence="2">The sequence shown here is derived from an EMBL/GenBank/DDBJ whole genome shotgun (WGS) entry which is preliminary data.</text>
</comment>
<sequence>MVAAEGSNEEDQDGDGGQLVDPHAAVEELTSDPDTGWLTELMEHLESPASERVRLPSRDKEPDGSLYHKDLVILIVEVAHAHETKKEPAQAGREWQHELPDAVHDSLHLEGWAKEDHGNTMRVP</sequence>
<protein>
    <submittedName>
        <fullName evidence="2">Uncharacterized protein</fullName>
    </submittedName>
</protein>
<dbReference type="AlphaFoldDB" id="A0AAW1PXL1"/>
<reference evidence="2 3" key="1">
    <citation type="journal article" date="2024" name="Nat. Commun.">
        <title>Phylogenomics reveals the evolutionary origins of lichenization in chlorophyte algae.</title>
        <authorList>
            <person name="Puginier C."/>
            <person name="Libourel C."/>
            <person name="Otte J."/>
            <person name="Skaloud P."/>
            <person name="Haon M."/>
            <person name="Grisel S."/>
            <person name="Petersen M."/>
            <person name="Berrin J.G."/>
            <person name="Delaux P.M."/>
            <person name="Dal Grande F."/>
            <person name="Keller J."/>
        </authorList>
    </citation>
    <scope>NUCLEOTIDE SEQUENCE [LARGE SCALE GENOMIC DNA]</scope>
    <source>
        <strain evidence="2 3">SAG 2043</strain>
    </source>
</reference>
<accession>A0AAW1PXL1</accession>
<evidence type="ECO:0000313" key="3">
    <source>
        <dbReference type="Proteomes" id="UP001489004"/>
    </source>
</evidence>
<name>A0AAW1PXL1_9CHLO</name>
<feature type="region of interest" description="Disordered" evidence="1">
    <location>
        <begin position="1"/>
        <end position="34"/>
    </location>
</feature>
<evidence type="ECO:0000256" key="1">
    <source>
        <dbReference type="SAM" id="MobiDB-lite"/>
    </source>
</evidence>
<organism evidence="2 3">
    <name type="scientific">[Myrmecia] bisecta</name>
    <dbReference type="NCBI Taxonomy" id="41462"/>
    <lineage>
        <taxon>Eukaryota</taxon>
        <taxon>Viridiplantae</taxon>
        <taxon>Chlorophyta</taxon>
        <taxon>core chlorophytes</taxon>
        <taxon>Trebouxiophyceae</taxon>
        <taxon>Trebouxiales</taxon>
        <taxon>Trebouxiaceae</taxon>
        <taxon>Myrmecia</taxon>
    </lineage>
</organism>
<evidence type="ECO:0000313" key="2">
    <source>
        <dbReference type="EMBL" id="KAK9814299.1"/>
    </source>
</evidence>
<dbReference type="Proteomes" id="UP001489004">
    <property type="component" value="Unassembled WGS sequence"/>
</dbReference>
<proteinExistence type="predicted"/>
<dbReference type="EMBL" id="JALJOR010000007">
    <property type="protein sequence ID" value="KAK9814299.1"/>
    <property type="molecule type" value="Genomic_DNA"/>
</dbReference>
<gene>
    <name evidence="2" type="ORF">WJX72_003604</name>
</gene>
<keyword evidence="3" id="KW-1185">Reference proteome</keyword>